<dbReference type="InterPro" id="IPR012337">
    <property type="entry name" value="RNaseH-like_sf"/>
</dbReference>
<proteinExistence type="predicted"/>
<protein>
    <recommendedName>
        <fullName evidence="3">RNase H type-1 domain-containing protein</fullName>
    </recommendedName>
</protein>
<dbReference type="SUPFAM" id="SSF53098">
    <property type="entry name" value="Ribonuclease H-like"/>
    <property type="match status" value="1"/>
</dbReference>
<sequence length="158" mass="17552">MVVEVKGISGSGVYIPTPTGAMEFKNKNPNFCPVFRSELIAIRKGLQYAVQAGNHFQDIWIFTDSRLQFNTSLIGKPGGSFQLRPIYHQTAFSRSLSGHTSALTFRHGQKIIPQCHWCSSDMAPPAHIFICLGFDKDEVLTELFLDFLGIVGIIGTVY</sequence>
<dbReference type="AlphaFoldDB" id="A0AAV4SXL0"/>
<gene>
    <name evidence="1" type="ORF">CEXT_86311</name>
</gene>
<reference evidence="1 2" key="1">
    <citation type="submission" date="2021-06" db="EMBL/GenBank/DDBJ databases">
        <title>Caerostris extrusa draft genome.</title>
        <authorList>
            <person name="Kono N."/>
            <person name="Arakawa K."/>
        </authorList>
    </citation>
    <scope>NUCLEOTIDE SEQUENCE [LARGE SCALE GENOMIC DNA]</scope>
</reference>
<evidence type="ECO:0000313" key="2">
    <source>
        <dbReference type="Proteomes" id="UP001054945"/>
    </source>
</evidence>
<evidence type="ECO:0008006" key="3">
    <source>
        <dbReference type="Google" id="ProtNLM"/>
    </source>
</evidence>
<organism evidence="1 2">
    <name type="scientific">Caerostris extrusa</name>
    <name type="common">Bark spider</name>
    <name type="synonym">Caerostris bankana</name>
    <dbReference type="NCBI Taxonomy" id="172846"/>
    <lineage>
        <taxon>Eukaryota</taxon>
        <taxon>Metazoa</taxon>
        <taxon>Ecdysozoa</taxon>
        <taxon>Arthropoda</taxon>
        <taxon>Chelicerata</taxon>
        <taxon>Arachnida</taxon>
        <taxon>Araneae</taxon>
        <taxon>Araneomorphae</taxon>
        <taxon>Entelegynae</taxon>
        <taxon>Araneoidea</taxon>
        <taxon>Araneidae</taxon>
        <taxon>Caerostris</taxon>
    </lineage>
</organism>
<evidence type="ECO:0000313" key="1">
    <source>
        <dbReference type="EMBL" id="GIY39133.1"/>
    </source>
</evidence>
<dbReference type="Proteomes" id="UP001054945">
    <property type="component" value="Unassembled WGS sequence"/>
</dbReference>
<name>A0AAV4SXL0_CAEEX</name>
<keyword evidence="2" id="KW-1185">Reference proteome</keyword>
<comment type="caution">
    <text evidence="1">The sequence shown here is derived from an EMBL/GenBank/DDBJ whole genome shotgun (WGS) entry which is preliminary data.</text>
</comment>
<accession>A0AAV4SXL0</accession>
<dbReference type="EMBL" id="BPLR01010410">
    <property type="protein sequence ID" value="GIY39133.1"/>
    <property type="molecule type" value="Genomic_DNA"/>
</dbReference>